<dbReference type="Proteomes" id="UP001281130">
    <property type="component" value="Unassembled WGS sequence"/>
</dbReference>
<dbReference type="Proteomes" id="UP000025229">
    <property type="component" value="Chromosome"/>
</dbReference>
<dbReference type="PANTHER" id="PTHR30619">
    <property type="entry name" value="DNA INTERNALIZATION/COMPETENCE PROTEIN COMEC/REC2"/>
    <property type="match status" value="1"/>
</dbReference>
<feature type="transmembrane region" description="Helical" evidence="6">
    <location>
        <begin position="31"/>
        <end position="64"/>
    </location>
</feature>
<evidence type="ECO:0000313" key="11">
    <source>
        <dbReference type="Proteomes" id="UP000025229"/>
    </source>
</evidence>
<feature type="transmembrane region" description="Helical" evidence="6">
    <location>
        <begin position="521"/>
        <end position="540"/>
    </location>
</feature>
<reference evidence="9 11" key="1">
    <citation type="submission" date="2014-03" db="EMBL/GenBank/DDBJ databases">
        <title>Complete genome sequence of the Radio-Resistant Rubrobacter radiotolerans RSPS-4.</title>
        <authorList>
            <person name="Egas C.C."/>
            <person name="Barroso C.C."/>
            <person name="Froufe H.J.C."/>
            <person name="Pacheco J.J."/>
            <person name="Albuquerque L.L."/>
            <person name="da Costa M.M.S."/>
        </authorList>
    </citation>
    <scope>NUCLEOTIDE SEQUENCE [LARGE SCALE GENOMIC DNA]</scope>
    <source>
        <strain evidence="9 11">RSPS-4</strain>
    </source>
</reference>
<dbReference type="HOGENOM" id="CLU_512749_0_0_11"/>
<dbReference type="STRING" id="42256.RradSPS_1526"/>
<keyword evidence="2" id="KW-1003">Cell membrane</keyword>
<name>A0A023X423_RUBRA</name>
<feature type="domain" description="ComEC/Rec2-related protein" evidence="7">
    <location>
        <begin position="238"/>
        <end position="509"/>
    </location>
</feature>
<dbReference type="eggNOG" id="COG0658">
    <property type="taxonomic scope" value="Bacteria"/>
</dbReference>
<dbReference type="NCBIfam" id="TIGR00360">
    <property type="entry name" value="ComEC_N-term"/>
    <property type="match status" value="1"/>
</dbReference>
<dbReference type="PANTHER" id="PTHR30619:SF1">
    <property type="entry name" value="RECOMBINATION PROTEIN 2"/>
    <property type="match status" value="1"/>
</dbReference>
<dbReference type="EMBL" id="CP007514">
    <property type="protein sequence ID" value="AHY46809.1"/>
    <property type="molecule type" value="Genomic_DNA"/>
</dbReference>
<dbReference type="OrthoDB" id="7177610at2"/>
<evidence type="ECO:0000256" key="2">
    <source>
        <dbReference type="ARBA" id="ARBA00022475"/>
    </source>
</evidence>
<feature type="domain" description="DUF4131" evidence="8">
    <location>
        <begin position="47"/>
        <end position="198"/>
    </location>
</feature>
<keyword evidence="4 6" id="KW-1133">Transmembrane helix</keyword>
<evidence type="ECO:0000313" key="10">
    <source>
        <dbReference type="EMBL" id="MDX5894216.1"/>
    </source>
</evidence>
<feature type="transmembrane region" description="Helical" evidence="6">
    <location>
        <begin position="288"/>
        <end position="305"/>
    </location>
</feature>
<protein>
    <submittedName>
        <fullName evidence="10">ComEC/Rec2 family competence protein</fullName>
    </submittedName>
    <submittedName>
        <fullName evidence="9">ComEC/Rec2-related protein</fullName>
    </submittedName>
</protein>
<evidence type="ECO:0000256" key="3">
    <source>
        <dbReference type="ARBA" id="ARBA00022692"/>
    </source>
</evidence>
<evidence type="ECO:0000256" key="6">
    <source>
        <dbReference type="SAM" id="Phobius"/>
    </source>
</evidence>
<accession>A0A023X423</accession>
<feature type="transmembrane region" description="Helical" evidence="6">
    <location>
        <begin position="311"/>
        <end position="328"/>
    </location>
</feature>
<keyword evidence="3 6" id="KW-0812">Transmembrane</keyword>
<evidence type="ECO:0000313" key="9">
    <source>
        <dbReference type="EMBL" id="AHY46809.1"/>
    </source>
</evidence>
<dbReference type="GO" id="GO:0005886">
    <property type="term" value="C:plasma membrane"/>
    <property type="evidence" value="ECO:0007669"/>
    <property type="project" value="UniProtKB-SubCell"/>
</dbReference>
<organism evidence="9 11">
    <name type="scientific">Rubrobacter radiotolerans</name>
    <name type="common">Arthrobacter radiotolerans</name>
    <dbReference type="NCBI Taxonomy" id="42256"/>
    <lineage>
        <taxon>Bacteria</taxon>
        <taxon>Bacillati</taxon>
        <taxon>Actinomycetota</taxon>
        <taxon>Rubrobacteria</taxon>
        <taxon>Rubrobacterales</taxon>
        <taxon>Rubrobacteraceae</taxon>
        <taxon>Rubrobacter</taxon>
    </lineage>
</organism>
<dbReference type="AlphaFoldDB" id="A0A023X423"/>
<dbReference type="EMBL" id="JAWXXX010000001">
    <property type="protein sequence ID" value="MDX5894216.1"/>
    <property type="molecule type" value="Genomic_DNA"/>
</dbReference>
<reference evidence="10" key="2">
    <citation type="submission" date="2023-11" db="EMBL/GenBank/DDBJ databases">
        <title>MicrobeMod: A computational toolkit for identifying prokaryotic methylation and restriction-modification with nanopore sequencing.</title>
        <authorList>
            <person name="Crits-Christoph A."/>
            <person name="Kang S.C."/>
            <person name="Lee H."/>
            <person name="Ostrov N."/>
        </authorList>
    </citation>
    <scope>NUCLEOTIDE SEQUENCE</scope>
    <source>
        <strain evidence="10">ATCC 51242</strain>
    </source>
</reference>
<feature type="transmembrane region" description="Helical" evidence="6">
    <location>
        <begin position="492"/>
        <end position="514"/>
    </location>
</feature>
<evidence type="ECO:0000256" key="5">
    <source>
        <dbReference type="ARBA" id="ARBA00023136"/>
    </source>
</evidence>
<evidence type="ECO:0000259" key="7">
    <source>
        <dbReference type="Pfam" id="PF03772"/>
    </source>
</evidence>
<comment type="subcellular location">
    <subcellularLocation>
        <location evidence="1">Cell membrane</location>
        <topology evidence="1">Multi-pass membrane protein</topology>
    </subcellularLocation>
</comment>
<feature type="transmembrane region" description="Helical" evidence="6">
    <location>
        <begin position="335"/>
        <end position="352"/>
    </location>
</feature>
<feature type="transmembrane region" description="Helical" evidence="6">
    <location>
        <begin position="458"/>
        <end position="480"/>
    </location>
</feature>
<proteinExistence type="predicted"/>
<feature type="transmembrane region" description="Helical" evidence="6">
    <location>
        <begin position="422"/>
        <end position="446"/>
    </location>
</feature>
<feature type="transmembrane region" description="Helical" evidence="6">
    <location>
        <begin position="396"/>
        <end position="416"/>
    </location>
</feature>
<feature type="transmembrane region" description="Helical" evidence="6">
    <location>
        <begin position="259"/>
        <end position="281"/>
    </location>
</feature>
<gene>
    <name evidence="9" type="ORF">RradSPS_1526</name>
    <name evidence="10" type="ORF">SIL72_09255</name>
</gene>
<keyword evidence="5 6" id="KW-0472">Membrane</keyword>
<dbReference type="Pfam" id="PF03772">
    <property type="entry name" value="Competence"/>
    <property type="match status" value="1"/>
</dbReference>
<dbReference type="KEGG" id="rrd:RradSPS_1526"/>
<dbReference type="RefSeq" id="WP_038681763.1">
    <property type="nucleotide sequence ID" value="NZ_CP007514.1"/>
</dbReference>
<sequence length="542" mass="56415">MQRSESAGVPRPTRTRLPDLDLRPPVRLDGWAFAFAAGVVLTTLAPLLGLALVVCALVVALAGLLKQDFPTESFRLHGLVLPVFVGAGFLVALVHASAADPLRELALLGPGRVEVVGRVASPPVPAGFGERADLTVESLAVGDEEALRGGGVEVFAPDLDGTGVGDRLRVTGELSVPEVGDFDYARYLSTEGISAVLEGEFVEPVGEGRGWIGTVHRRTDVALGYGLRPTEAAVVRGMVLGDRSRIPEGLDEAFRRSGITHVLAISGQHVAVLAAALYFLARLLGIPAGWRIGGTVALVWLYIAVAGAPPSAVRAGVAATFFLLGAFVRRKPDALHLVGVMLAAVLAWNPLLIYNTGFQLSVAAVLGILLLRKPIRSVFEPLLPERLVPERGAPKLLLDLFCISLAAQVATAPVVAASFGEVSIVGVLANLVAVPLSGPILCLGLLSSTLGNVAPALAYLPNAANGFLVTILSGVARGASNVGFATLETPGVSAFMVGVFYLGCLPAAVCGLGLPKSRWPFWAGVMLVWVAGWLALANLARV</sequence>
<dbReference type="InterPro" id="IPR004477">
    <property type="entry name" value="ComEC_N"/>
</dbReference>
<dbReference type="PATRIC" id="fig|42256.3.peg.1545"/>
<feature type="transmembrane region" description="Helical" evidence="6">
    <location>
        <begin position="76"/>
        <end position="98"/>
    </location>
</feature>
<dbReference type="Pfam" id="PF13567">
    <property type="entry name" value="DUF4131"/>
    <property type="match status" value="1"/>
</dbReference>
<evidence type="ECO:0000259" key="8">
    <source>
        <dbReference type="Pfam" id="PF13567"/>
    </source>
</evidence>
<dbReference type="InterPro" id="IPR025405">
    <property type="entry name" value="DUF4131"/>
</dbReference>
<dbReference type="InterPro" id="IPR052159">
    <property type="entry name" value="Competence_DNA_uptake"/>
</dbReference>
<evidence type="ECO:0000256" key="4">
    <source>
        <dbReference type="ARBA" id="ARBA00022989"/>
    </source>
</evidence>
<keyword evidence="11" id="KW-1185">Reference proteome</keyword>
<evidence type="ECO:0000256" key="1">
    <source>
        <dbReference type="ARBA" id="ARBA00004651"/>
    </source>
</evidence>